<organism evidence="7 8">
    <name type="scientific">Qingshengfaniella alkalisoli</name>
    <dbReference type="NCBI Taxonomy" id="2599296"/>
    <lineage>
        <taxon>Bacteria</taxon>
        <taxon>Pseudomonadati</taxon>
        <taxon>Pseudomonadota</taxon>
        <taxon>Alphaproteobacteria</taxon>
        <taxon>Rhodobacterales</taxon>
        <taxon>Paracoccaceae</taxon>
        <taxon>Qingshengfaniella</taxon>
    </lineage>
</organism>
<dbReference type="GO" id="GO:1904680">
    <property type="term" value="F:peptide transmembrane transporter activity"/>
    <property type="evidence" value="ECO:0007669"/>
    <property type="project" value="TreeGrafter"/>
</dbReference>
<dbReference type="PANTHER" id="PTHR30290">
    <property type="entry name" value="PERIPLASMIC BINDING COMPONENT OF ABC TRANSPORTER"/>
    <property type="match status" value="1"/>
</dbReference>
<dbReference type="SUPFAM" id="SSF53850">
    <property type="entry name" value="Periplasmic binding protein-like II"/>
    <property type="match status" value="1"/>
</dbReference>
<dbReference type="Gene3D" id="3.90.76.10">
    <property type="entry name" value="Dipeptide-binding Protein, Domain 1"/>
    <property type="match status" value="1"/>
</dbReference>
<dbReference type="Gene3D" id="3.40.190.10">
    <property type="entry name" value="Periplasmic binding protein-like II"/>
    <property type="match status" value="1"/>
</dbReference>
<proteinExistence type="inferred from homology"/>
<dbReference type="KEGG" id="lit:FPZ52_12670"/>
<dbReference type="CDD" id="cd08512">
    <property type="entry name" value="PBP2_NikA_DppA_OppA_like_7"/>
    <property type="match status" value="1"/>
</dbReference>
<feature type="chain" id="PRO_5022876905" evidence="5">
    <location>
        <begin position="21"/>
        <end position="520"/>
    </location>
</feature>
<dbReference type="AlphaFoldDB" id="A0A5B8I9H8"/>
<dbReference type="EMBL" id="CP042262">
    <property type="protein sequence ID" value="QDY70549.1"/>
    <property type="molecule type" value="Genomic_DNA"/>
</dbReference>
<geneLocation type="plasmid" evidence="7 8">
    <name>unnamed1</name>
</geneLocation>
<dbReference type="InterPro" id="IPR030678">
    <property type="entry name" value="Peptide/Ni-bd"/>
</dbReference>
<evidence type="ECO:0000256" key="1">
    <source>
        <dbReference type="ARBA" id="ARBA00004418"/>
    </source>
</evidence>
<evidence type="ECO:0000259" key="6">
    <source>
        <dbReference type="Pfam" id="PF00496"/>
    </source>
</evidence>
<dbReference type="PIRSF" id="PIRSF002741">
    <property type="entry name" value="MppA"/>
    <property type="match status" value="1"/>
</dbReference>
<dbReference type="RefSeq" id="WP_146365967.1">
    <property type="nucleotide sequence ID" value="NZ_CP042262.1"/>
</dbReference>
<dbReference type="InterPro" id="IPR039424">
    <property type="entry name" value="SBP_5"/>
</dbReference>
<dbReference type="GO" id="GO:0030288">
    <property type="term" value="C:outer membrane-bounded periplasmic space"/>
    <property type="evidence" value="ECO:0007669"/>
    <property type="project" value="UniProtKB-ARBA"/>
</dbReference>
<feature type="signal peptide" evidence="5">
    <location>
        <begin position="1"/>
        <end position="20"/>
    </location>
</feature>
<keyword evidence="3" id="KW-0813">Transport</keyword>
<evidence type="ECO:0000313" key="8">
    <source>
        <dbReference type="Proteomes" id="UP000318483"/>
    </source>
</evidence>
<name>A0A5B8I9H8_9RHOB</name>
<protein>
    <submittedName>
        <fullName evidence="7">ABC transporter substrate-binding protein</fullName>
    </submittedName>
</protein>
<evidence type="ECO:0000256" key="4">
    <source>
        <dbReference type="ARBA" id="ARBA00022729"/>
    </source>
</evidence>
<evidence type="ECO:0000313" key="7">
    <source>
        <dbReference type="EMBL" id="QDY70549.1"/>
    </source>
</evidence>
<gene>
    <name evidence="7" type="ORF">FPZ52_12670</name>
</gene>
<evidence type="ECO:0000256" key="2">
    <source>
        <dbReference type="ARBA" id="ARBA00005695"/>
    </source>
</evidence>
<dbReference type="GO" id="GO:0015833">
    <property type="term" value="P:peptide transport"/>
    <property type="evidence" value="ECO:0007669"/>
    <property type="project" value="TreeGrafter"/>
</dbReference>
<dbReference type="InterPro" id="IPR000914">
    <property type="entry name" value="SBP_5_dom"/>
</dbReference>
<sequence length="520" mass="57606">MKRLLGATALCALTAVPAIAQDDQVAITVNAVQIFGTIDPAKINDYTEYMAAVNLYDALTTVDGSGQVTPQLAESWDISDDSLTYTFHLKAGATFQDGSPVTAQDVVYSIKRLIGINEGPAYLFSDLISEDSVTALDDQTVEIKLSKVYAPFISITPLLLVVNEDAIETADGDEWGETFLADSSAGAGPYSLQSWDRGAQMTLARYDGYHAGWPNEKPIDEVRFVITRDEATVRALAQREELGISSQYQSLETYEGIGALENYRVITAPTATGFYIKMNNQVAPTDDVHVRKAIAMAMDYDTIREVIYPGAIMKGPLADVFEAAIPDDAEAPVYDLTAAQEELAQSEYAGQGPIKLVHTYVSNTPFEEEIALLFKATLDSIGFDVEIRPEPWNRITELASSIETTPHTTQVFYGPTYPSPDSVFYVQYDSDASGTWSGMDWVEDPAIDEMIEASRAETDTDARNGIYQDIYSKLVEDQRSVWLLAQERRFAAHECLQGYEWVPMQSWDFDFSRFSWSCEN</sequence>
<dbReference type="GO" id="GO:0043190">
    <property type="term" value="C:ATP-binding cassette (ABC) transporter complex"/>
    <property type="evidence" value="ECO:0007669"/>
    <property type="project" value="InterPro"/>
</dbReference>
<comment type="similarity">
    <text evidence="2">Belongs to the bacterial solute-binding protein 5 family.</text>
</comment>
<dbReference type="PANTHER" id="PTHR30290:SF10">
    <property type="entry name" value="PERIPLASMIC OLIGOPEPTIDE-BINDING PROTEIN-RELATED"/>
    <property type="match status" value="1"/>
</dbReference>
<keyword evidence="4 5" id="KW-0732">Signal</keyword>
<evidence type="ECO:0000256" key="5">
    <source>
        <dbReference type="SAM" id="SignalP"/>
    </source>
</evidence>
<reference evidence="7 8" key="1">
    <citation type="submission" date="2019-07" db="EMBL/GenBank/DDBJ databases">
        <title>Litoreibacter alkalisoli sp. nov., isolated from saline-alkaline soil.</title>
        <authorList>
            <person name="Wang S."/>
            <person name="Xu L."/>
            <person name="Xing Y.-T."/>
            <person name="Sun J.-Q."/>
        </authorList>
    </citation>
    <scope>NUCLEOTIDE SEQUENCE [LARGE SCALE GENOMIC DNA]</scope>
    <source>
        <strain evidence="7 8">LN3S51</strain>
        <plasmid evidence="7 8">unnamed1</plasmid>
    </source>
</reference>
<evidence type="ECO:0000256" key="3">
    <source>
        <dbReference type="ARBA" id="ARBA00022448"/>
    </source>
</evidence>
<accession>A0A5B8I9H8</accession>
<dbReference type="Pfam" id="PF00496">
    <property type="entry name" value="SBP_bac_5"/>
    <property type="match status" value="1"/>
</dbReference>
<dbReference type="Gene3D" id="3.10.105.10">
    <property type="entry name" value="Dipeptide-binding Protein, Domain 3"/>
    <property type="match status" value="1"/>
</dbReference>
<comment type="subcellular location">
    <subcellularLocation>
        <location evidence="1">Periplasm</location>
    </subcellularLocation>
</comment>
<keyword evidence="8" id="KW-1185">Reference proteome</keyword>
<dbReference type="Proteomes" id="UP000318483">
    <property type="component" value="Plasmid unnamed1"/>
</dbReference>
<keyword evidence="7" id="KW-0614">Plasmid</keyword>
<dbReference type="OrthoDB" id="9803988at2"/>
<feature type="domain" description="Solute-binding protein family 5" evidence="6">
    <location>
        <begin position="67"/>
        <end position="433"/>
    </location>
</feature>